<dbReference type="InterPro" id="IPR016181">
    <property type="entry name" value="Acyl_CoA_acyltransferase"/>
</dbReference>
<dbReference type="SUPFAM" id="SSF55729">
    <property type="entry name" value="Acyl-CoA N-acyltransferases (Nat)"/>
    <property type="match status" value="1"/>
</dbReference>
<dbReference type="RefSeq" id="WP_092695023.1">
    <property type="nucleotide sequence ID" value="NZ_FOGU01000009.1"/>
</dbReference>
<dbReference type="GO" id="GO:0016747">
    <property type="term" value="F:acyltransferase activity, transferring groups other than amino-acyl groups"/>
    <property type="evidence" value="ECO:0007669"/>
    <property type="project" value="InterPro"/>
</dbReference>
<organism evidence="2 3">
    <name type="scientific">Tranquillimonas rosea</name>
    <dbReference type="NCBI Taxonomy" id="641238"/>
    <lineage>
        <taxon>Bacteria</taxon>
        <taxon>Pseudomonadati</taxon>
        <taxon>Pseudomonadota</taxon>
        <taxon>Alphaproteobacteria</taxon>
        <taxon>Rhodobacterales</taxon>
        <taxon>Roseobacteraceae</taxon>
        <taxon>Tranquillimonas</taxon>
    </lineage>
</organism>
<dbReference type="PANTHER" id="PTHR47237:SF2">
    <property type="entry name" value="BLL4206 PROTEIN"/>
    <property type="match status" value="1"/>
</dbReference>
<keyword evidence="2" id="KW-0689">Ribosomal protein</keyword>
<dbReference type="Pfam" id="PF18014">
    <property type="entry name" value="Acetyltransf_18"/>
    <property type="match status" value="1"/>
</dbReference>
<dbReference type="CDD" id="cd04301">
    <property type="entry name" value="NAT_SF"/>
    <property type="match status" value="1"/>
</dbReference>
<evidence type="ECO:0000259" key="1">
    <source>
        <dbReference type="PROSITE" id="PS51186"/>
    </source>
</evidence>
<protein>
    <submittedName>
        <fullName evidence="2">Ribosomal protein S18 acetylase RimI</fullName>
    </submittedName>
</protein>
<sequence length="272" mass="28211">MTTIRPYRPDDLPAALRLSGAVGWPHGAAEWRLVTSLSDGVVAERDGAVIGTAFCTPFGADAAAINMVVVDSAARGAGLGRRLVEAAIGIAGPRRLRLVATEMGLPLYRRLGFETVGHVAKHEGIAAPLTVPHGIETTPPDLDDLVALDRAATGADRGDLLRHLLAVADCATLRDGGRLTGVALSRPFAGGHVIGPVLAPKSPSAWQLIRHHLAMRPGEHVRIDCVATAPFRGELECAGLAHTGGGVEMAKPVPPTPASPATRHALVAQAFG</sequence>
<dbReference type="EMBL" id="FOGU01000009">
    <property type="protein sequence ID" value="SES28502.1"/>
    <property type="molecule type" value="Genomic_DNA"/>
</dbReference>
<dbReference type="PROSITE" id="PS51186">
    <property type="entry name" value="GNAT"/>
    <property type="match status" value="1"/>
</dbReference>
<dbReference type="InterPro" id="IPR000182">
    <property type="entry name" value="GNAT_dom"/>
</dbReference>
<keyword evidence="3" id="KW-1185">Reference proteome</keyword>
<gene>
    <name evidence="2" type="ORF">SAMN04490244_10965</name>
</gene>
<dbReference type="AlphaFoldDB" id="A0A1H9W3K4"/>
<dbReference type="Gene3D" id="3.40.630.90">
    <property type="match status" value="1"/>
</dbReference>
<dbReference type="OrthoDB" id="8453373at2"/>
<reference evidence="2 3" key="1">
    <citation type="submission" date="2016-10" db="EMBL/GenBank/DDBJ databases">
        <authorList>
            <person name="de Groot N.N."/>
        </authorList>
    </citation>
    <scope>NUCLEOTIDE SEQUENCE [LARGE SCALE GENOMIC DNA]</scope>
    <source>
        <strain evidence="2 3">DSM 23042</strain>
    </source>
</reference>
<feature type="domain" description="N-acetyltransferase" evidence="1">
    <location>
        <begin position="2"/>
        <end position="134"/>
    </location>
</feature>
<keyword evidence="2" id="KW-0687">Ribonucleoprotein</keyword>
<evidence type="ECO:0000313" key="3">
    <source>
        <dbReference type="Proteomes" id="UP000198885"/>
    </source>
</evidence>
<dbReference type="Pfam" id="PF13508">
    <property type="entry name" value="Acetyltransf_7"/>
    <property type="match status" value="1"/>
</dbReference>
<dbReference type="InterPro" id="IPR041496">
    <property type="entry name" value="YitH/HolE_GNAT"/>
</dbReference>
<dbReference type="GO" id="GO:0005840">
    <property type="term" value="C:ribosome"/>
    <property type="evidence" value="ECO:0007669"/>
    <property type="project" value="UniProtKB-KW"/>
</dbReference>
<evidence type="ECO:0000313" key="2">
    <source>
        <dbReference type="EMBL" id="SES28502.1"/>
    </source>
</evidence>
<dbReference type="Proteomes" id="UP000198885">
    <property type="component" value="Unassembled WGS sequence"/>
</dbReference>
<dbReference type="InterPro" id="IPR052729">
    <property type="entry name" value="Acyl/Acetyltrans_Enzymes"/>
</dbReference>
<dbReference type="PANTHER" id="PTHR47237">
    <property type="entry name" value="SLL0310 PROTEIN"/>
    <property type="match status" value="1"/>
</dbReference>
<name>A0A1H9W3K4_9RHOB</name>
<dbReference type="Gene3D" id="3.40.630.30">
    <property type="match status" value="1"/>
</dbReference>
<accession>A0A1H9W3K4</accession>
<proteinExistence type="predicted"/>